<dbReference type="GO" id="GO:0006360">
    <property type="term" value="P:transcription by RNA polymerase I"/>
    <property type="evidence" value="ECO:0007669"/>
    <property type="project" value="InterPro"/>
</dbReference>
<dbReference type="Pfam" id="PF14929">
    <property type="entry name" value="TAF1_subA"/>
    <property type="match status" value="1"/>
</dbReference>
<dbReference type="AlphaFoldDB" id="T1J0X9"/>
<dbReference type="Proteomes" id="UP000014500">
    <property type="component" value="Unassembled WGS sequence"/>
</dbReference>
<feature type="compositionally biased region" description="Basic residues" evidence="1">
    <location>
        <begin position="119"/>
        <end position="134"/>
    </location>
</feature>
<dbReference type="PANTHER" id="PTHR32122">
    <property type="entry name" value="TATA BOX-BINDING PROTEIN ASSOCIATED FACTOR RNA POLYMERASE I SUBUNIT A"/>
    <property type="match status" value="1"/>
</dbReference>
<organism evidence="2 3">
    <name type="scientific">Strigamia maritima</name>
    <name type="common">European centipede</name>
    <name type="synonym">Geophilus maritimus</name>
    <dbReference type="NCBI Taxonomy" id="126957"/>
    <lineage>
        <taxon>Eukaryota</taxon>
        <taxon>Metazoa</taxon>
        <taxon>Ecdysozoa</taxon>
        <taxon>Arthropoda</taxon>
        <taxon>Myriapoda</taxon>
        <taxon>Chilopoda</taxon>
        <taxon>Pleurostigmophora</taxon>
        <taxon>Geophilomorpha</taxon>
        <taxon>Linotaeniidae</taxon>
        <taxon>Strigamia</taxon>
    </lineage>
</organism>
<dbReference type="InterPro" id="IPR052669">
    <property type="entry name" value="SL1/TIF-IB_Component"/>
</dbReference>
<accession>T1J0X9</accession>
<feature type="region of interest" description="Disordered" evidence="1">
    <location>
        <begin position="102"/>
        <end position="134"/>
    </location>
</feature>
<dbReference type="GO" id="GO:0000120">
    <property type="term" value="C:RNA polymerase I transcription regulator complex"/>
    <property type="evidence" value="ECO:0007669"/>
    <property type="project" value="InterPro"/>
</dbReference>
<keyword evidence="3" id="KW-1185">Reference proteome</keyword>
<reference evidence="3" key="1">
    <citation type="submission" date="2011-05" db="EMBL/GenBank/DDBJ databases">
        <authorList>
            <person name="Richards S.R."/>
            <person name="Qu J."/>
            <person name="Jiang H."/>
            <person name="Jhangiani S.N."/>
            <person name="Agravi P."/>
            <person name="Goodspeed R."/>
            <person name="Gross S."/>
            <person name="Mandapat C."/>
            <person name="Jackson L."/>
            <person name="Mathew T."/>
            <person name="Pu L."/>
            <person name="Thornton R."/>
            <person name="Saada N."/>
            <person name="Wilczek-Boney K.B."/>
            <person name="Lee S."/>
            <person name="Kovar C."/>
            <person name="Wu Y."/>
            <person name="Scherer S.E."/>
            <person name="Worley K.C."/>
            <person name="Muzny D.M."/>
            <person name="Gibbs R."/>
        </authorList>
    </citation>
    <scope>NUCLEOTIDE SEQUENCE</scope>
    <source>
        <strain evidence="3">Brora</strain>
    </source>
</reference>
<evidence type="ECO:0000313" key="2">
    <source>
        <dbReference type="EnsemblMetazoa" id="SMAR007191-PA"/>
    </source>
</evidence>
<dbReference type="eggNOG" id="ENOG502R510">
    <property type="taxonomic scope" value="Eukaryota"/>
</dbReference>
<evidence type="ECO:0000313" key="3">
    <source>
        <dbReference type="Proteomes" id="UP000014500"/>
    </source>
</evidence>
<dbReference type="PANTHER" id="PTHR32122:SF1">
    <property type="entry name" value="TATA BOX-BINDING PROTEIN-ASSOCIATED FACTOR RNA POLYMERASE I SUBUNIT A"/>
    <property type="match status" value="1"/>
</dbReference>
<protein>
    <submittedName>
        <fullName evidence="2">Uncharacterized protein</fullName>
    </submittedName>
</protein>
<sequence>MNRFVSSAELALRHAKMTRASRRARSRAVARPMPELAPVMITVLPWSLYCDGQRPHRKCCTSRHRANPVAIATPTDSWLWKNLFTFSFCCDLVQRKLVLNQASSPKKKKSSKKDEKKLKKDGKKSKKEIRKSKQKERRVAYRTLTLWSQRQIAMLKETIACHRWKAAAKILNALTYETDRTSEIIAMAGFQIFCNHSESNHELLNQFSNSMSRMDKVFHPASILKNVMVLLINDDFKTAKQIIEDESIIKKIAQINVPLNEKQKKVFSILKGYKALFKYIDWVSSGGRLGDEDNELFSQERQTRLQAQERLGLANNAIDMFEGLFQEPGNWDIFIPKYIELIEFCGMKEKAIVTLHNYCKLNPMNPNSYIFFYDFLCKHFKNQKLLLLSSLKKLKLVKPCDKRIFDLQKLLKSTDNCLELESYFNMIDHPQWRNDATAWKTFANRILHFCKKPDKSEVSKLAKKLGELWRDRSDWWPDFHFVKSEVKIKSEEHADLFLYKALVLTSLTTTGTKSRVAYSGCNF</sequence>
<dbReference type="PhylomeDB" id="T1J0X9"/>
<dbReference type="EMBL" id="AFFK01020684">
    <property type="status" value="NOT_ANNOTATED_CDS"/>
    <property type="molecule type" value="Genomic_DNA"/>
</dbReference>
<proteinExistence type="predicted"/>
<dbReference type="HOGENOM" id="CLU_521076_0_0_1"/>
<dbReference type="EnsemblMetazoa" id="SMAR007191-RA">
    <property type="protein sequence ID" value="SMAR007191-PA"/>
    <property type="gene ID" value="SMAR007191"/>
</dbReference>
<reference evidence="2" key="2">
    <citation type="submission" date="2015-02" db="UniProtKB">
        <authorList>
            <consortium name="EnsemblMetazoa"/>
        </authorList>
    </citation>
    <scope>IDENTIFICATION</scope>
</reference>
<dbReference type="InterPro" id="IPR039495">
    <property type="entry name" value="TAF1A"/>
</dbReference>
<evidence type="ECO:0000256" key="1">
    <source>
        <dbReference type="SAM" id="MobiDB-lite"/>
    </source>
</evidence>
<name>T1J0X9_STRMM</name>
<dbReference type="OMA" id="HFTRFHA"/>